<protein>
    <submittedName>
        <fullName evidence="1">Uncharacterized protein</fullName>
    </submittedName>
</protein>
<sequence length="201" mass="23041">MDSPTTRHVNQKTTRLIYGDVVTRTLRPQSLDLHFNQWDRDKYLELSKSASRCSLTIIYKYSAELAAFKSATGFSDADFEKWHEEEKDYLRNCASERHETSLAVEYVELLQKLQFAEYVSVSNCCHTMLTHYCCFRVTYASTTSTPFLIYTPAQYTPTSGLNVAAHQGTNAVTAEHTSTLRRCHIQLNAVEHFEKVNGIHE</sequence>
<proteinExistence type="predicted"/>
<gene>
    <name evidence="1" type="ORF">JVT61DRAFT_4279</name>
</gene>
<dbReference type="OrthoDB" id="2505969at2759"/>
<evidence type="ECO:0000313" key="2">
    <source>
        <dbReference type="Proteomes" id="UP000683000"/>
    </source>
</evidence>
<name>A0A8I2YM21_9AGAM</name>
<evidence type="ECO:0000313" key="1">
    <source>
        <dbReference type="EMBL" id="KAG6374262.1"/>
    </source>
</evidence>
<dbReference type="Proteomes" id="UP000683000">
    <property type="component" value="Unassembled WGS sequence"/>
</dbReference>
<dbReference type="AlphaFoldDB" id="A0A8I2YM21"/>
<comment type="caution">
    <text evidence="1">The sequence shown here is derived from an EMBL/GenBank/DDBJ whole genome shotgun (WGS) entry which is preliminary data.</text>
</comment>
<dbReference type="EMBL" id="JAGFBS010000018">
    <property type="protein sequence ID" value="KAG6374262.1"/>
    <property type="molecule type" value="Genomic_DNA"/>
</dbReference>
<organism evidence="1 2">
    <name type="scientific">Boletus reticuloceps</name>
    <dbReference type="NCBI Taxonomy" id="495285"/>
    <lineage>
        <taxon>Eukaryota</taxon>
        <taxon>Fungi</taxon>
        <taxon>Dikarya</taxon>
        <taxon>Basidiomycota</taxon>
        <taxon>Agaricomycotina</taxon>
        <taxon>Agaricomycetes</taxon>
        <taxon>Agaricomycetidae</taxon>
        <taxon>Boletales</taxon>
        <taxon>Boletineae</taxon>
        <taxon>Boletaceae</taxon>
        <taxon>Boletoideae</taxon>
        <taxon>Boletus</taxon>
    </lineage>
</organism>
<reference evidence="1" key="1">
    <citation type="submission" date="2021-03" db="EMBL/GenBank/DDBJ databases">
        <title>Evolutionary innovations through gain and loss of genes in the ectomycorrhizal Boletales.</title>
        <authorList>
            <person name="Wu G."/>
            <person name="Miyauchi S."/>
            <person name="Morin E."/>
            <person name="Yang Z.-L."/>
            <person name="Xu J."/>
            <person name="Martin F.M."/>
        </authorList>
    </citation>
    <scope>NUCLEOTIDE SEQUENCE</scope>
    <source>
        <strain evidence="1">BR01</strain>
    </source>
</reference>
<accession>A0A8I2YM21</accession>
<keyword evidence="2" id="KW-1185">Reference proteome</keyword>